<organism evidence="2 3">
    <name type="scientific">Neodothiora populina</name>
    <dbReference type="NCBI Taxonomy" id="2781224"/>
    <lineage>
        <taxon>Eukaryota</taxon>
        <taxon>Fungi</taxon>
        <taxon>Dikarya</taxon>
        <taxon>Ascomycota</taxon>
        <taxon>Pezizomycotina</taxon>
        <taxon>Dothideomycetes</taxon>
        <taxon>Dothideomycetidae</taxon>
        <taxon>Dothideales</taxon>
        <taxon>Dothioraceae</taxon>
        <taxon>Neodothiora</taxon>
    </lineage>
</organism>
<feature type="compositionally biased region" description="Basic residues" evidence="1">
    <location>
        <begin position="271"/>
        <end position="283"/>
    </location>
</feature>
<feature type="compositionally biased region" description="Basic and acidic residues" evidence="1">
    <location>
        <begin position="321"/>
        <end position="336"/>
    </location>
</feature>
<proteinExistence type="predicted"/>
<dbReference type="RefSeq" id="XP_069204081.1">
    <property type="nucleotide sequence ID" value="XM_069348548.1"/>
</dbReference>
<sequence>MSTTPPRAMRLRTPPAPHHGPDYDNYEPYSPIRRSTRNSSLRTRQQSPTAESSSTARLSMTSTPRKTTLSRTMSSQTLSPPSSPEPAERHAEEPTSVRRTLFSSRKHLPLSASDNQDFKSSPAMLPTPTKTPSKQNATASMPTARILNFKPASLEDVMPSARRQRKSRLTLFEDDAPQAESISVFTDAQDRVPDMDPSEDNPFIGSRKREPKPTKKAMLAARDREAEMEEAVRNEEGLIYVFRGKRIFRPFASSSRDTSDHDSAASEQGQLKRKAGHGAHRPITRSAVKPRLLWPSKEQLHEDEPSHTAHDDDEEADTDIEQEHMPRPMPQADKDLVTPAKKMFAPVDMLTPLPLIEPRDLPLRSSRSCRSLTQSQKETRSRRLPHPLPLQ</sequence>
<protein>
    <submittedName>
        <fullName evidence="2">Uncharacterized protein</fullName>
    </submittedName>
</protein>
<feature type="region of interest" description="Disordered" evidence="1">
    <location>
        <begin position="251"/>
        <end position="339"/>
    </location>
</feature>
<feature type="compositionally biased region" description="Polar residues" evidence="1">
    <location>
        <begin position="48"/>
        <end position="80"/>
    </location>
</feature>
<name>A0ABR3PNX0_9PEZI</name>
<dbReference type="EMBL" id="JBFMKM010000003">
    <property type="protein sequence ID" value="KAL1311232.1"/>
    <property type="molecule type" value="Genomic_DNA"/>
</dbReference>
<feature type="compositionally biased region" description="Acidic residues" evidence="1">
    <location>
        <begin position="311"/>
        <end position="320"/>
    </location>
</feature>
<keyword evidence="3" id="KW-1185">Reference proteome</keyword>
<evidence type="ECO:0000256" key="1">
    <source>
        <dbReference type="SAM" id="MobiDB-lite"/>
    </source>
</evidence>
<feature type="compositionally biased region" description="Basic and acidic residues" evidence="1">
    <location>
        <begin position="298"/>
        <end position="310"/>
    </location>
</feature>
<evidence type="ECO:0000313" key="3">
    <source>
        <dbReference type="Proteomes" id="UP001562354"/>
    </source>
</evidence>
<dbReference type="GeneID" id="95975125"/>
<feature type="compositionally biased region" description="Basic and acidic residues" evidence="1">
    <location>
        <begin position="86"/>
        <end position="96"/>
    </location>
</feature>
<feature type="compositionally biased region" description="Basic and acidic residues" evidence="1">
    <location>
        <begin position="221"/>
        <end position="231"/>
    </location>
</feature>
<feature type="compositionally biased region" description="Low complexity" evidence="1">
    <location>
        <begin position="363"/>
        <end position="372"/>
    </location>
</feature>
<feature type="region of interest" description="Disordered" evidence="1">
    <location>
        <begin position="351"/>
        <end position="391"/>
    </location>
</feature>
<dbReference type="Proteomes" id="UP001562354">
    <property type="component" value="Unassembled WGS sequence"/>
</dbReference>
<accession>A0ABR3PNX0</accession>
<feature type="compositionally biased region" description="Low complexity" evidence="1">
    <location>
        <begin position="37"/>
        <end position="47"/>
    </location>
</feature>
<feature type="region of interest" description="Disordered" evidence="1">
    <location>
        <begin position="1"/>
        <end position="231"/>
    </location>
</feature>
<reference evidence="2 3" key="1">
    <citation type="submission" date="2024-07" db="EMBL/GenBank/DDBJ databases">
        <title>Draft sequence of the Neodothiora populina.</title>
        <authorList>
            <person name="Drown D.D."/>
            <person name="Schuette U.S."/>
            <person name="Buechlein A.B."/>
            <person name="Rusch D.R."/>
            <person name="Winton L.W."/>
            <person name="Adams G.A."/>
        </authorList>
    </citation>
    <scope>NUCLEOTIDE SEQUENCE [LARGE SCALE GENOMIC DNA]</scope>
    <source>
        <strain evidence="2 3">CPC 39397</strain>
    </source>
</reference>
<comment type="caution">
    <text evidence="2">The sequence shown here is derived from an EMBL/GenBank/DDBJ whole genome shotgun (WGS) entry which is preliminary data.</text>
</comment>
<gene>
    <name evidence="2" type="ORF">AAFC00_001422</name>
</gene>
<evidence type="ECO:0000313" key="2">
    <source>
        <dbReference type="EMBL" id="KAL1311232.1"/>
    </source>
</evidence>
<feature type="compositionally biased region" description="Polar residues" evidence="1">
    <location>
        <begin position="128"/>
        <end position="141"/>
    </location>
</feature>